<protein>
    <submittedName>
        <fullName evidence="2">Transposase</fullName>
    </submittedName>
</protein>
<dbReference type="GO" id="GO:0003676">
    <property type="term" value="F:nucleic acid binding"/>
    <property type="evidence" value="ECO:0007669"/>
    <property type="project" value="InterPro"/>
</dbReference>
<dbReference type="Pfam" id="PF13358">
    <property type="entry name" value="DDE_3"/>
    <property type="match status" value="1"/>
</dbReference>
<gene>
    <name evidence="2" type="ORF">QO001_005707</name>
</gene>
<evidence type="ECO:0000313" key="3">
    <source>
        <dbReference type="Proteomes" id="UP001223420"/>
    </source>
</evidence>
<dbReference type="AlphaFoldDB" id="A0AAJ1TTV0"/>
<dbReference type="Gene3D" id="3.30.420.10">
    <property type="entry name" value="Ribonuclease H-like superfamily/Ribonuclease H"/>
    <property type="match status" value="1"/>
</dbReference>
<dbReference type="EMBL" id="JAUSWL010000017">
    <property type="protein sequence ID" value="MDQ0546755.1"/>
    <property type="molecule type" value="Genomic_DNA"/>
</dbReference>
<evidence type="ECO:0000259" key="1">
    <source>
        <dbReference type="Pfam" id="PF13358"/>
    </source>
</evidence>
<proteinExistence type="predicted"/>
<organism evidence="2 3">
    <name type="scientific">Methylobacterium brachiatum</name>
    <dbReference type="NCBI Taxonomy" id="269660"/>
    <lineage>
        <taxon>Bacteria</taxon>
        <taxon>Pseudomonadati</taxon>
        <taxon>Pseudomonadota</taxon>
        <taxon>Alphaproteobacteria</taxon>
        <taxon>Hyphomicrobiales</taxon>
        <taxon>Methylobacteriaceae</taxon>
        <taxon>Methylobacterium</taxon>
    </lineage>
</organism>
<comment type="caution">
    <text evidence="2">The sequence shown here is derived from an EMBL/GenBank/DDBJ whole genome shotgun (WGS) entry which is preliminary data.</text>
</comment>
<dbReference type="InterPro" id="IPR036397">
    <property type="entry name" value="RNaseH_sf"/>
</dbReference>
<reference evidence="2" key="1">
    <citation type="submission" date="2023-07" db="EMBL/GenBank/DDBJ databases">
        <title>Genomic Encyclopedia of Type Strains, Phase IV (KMG-IV): sequencing the most valuable type-strain genomes for metagenomic binning, comparative biology and taxonomic classification.</title>
        <authorList>
            <person name="Goeker M."/>
        </authorList>
    </citation>
    <scope>NUCLEOTIDE SEQUENCE</scope>
    <source>
        <strain evidence="2">DSM 19569</strain>
    </source>
</reference>
<name>A0AAJ1TTV0_9HYPH</name>
<sequence length="115" mass="13246">MPRCTTEAMNLHLAEIARVVAPGAHAVLLLDQAGWHMTRKLVIPPNITLLPLPARSPELNPVENLWQFIRENWLGNRIFASYEAILDHCCDAWNKLIDQPWRIMSIGLRAWTHEF</sequence>
<evidence type="ECO:0000313" key="2">
    <source>
        <dbReference type="EMBL" id="MDQ0546755.1"/>
    </source>
</evidence>
<accession>A0AAJ1TTV0</accession>
<dbReference type="Proteomes" id="UP001223420">
    <property type="component" value="Unassembled WGS sequence"/>
</dbReference>
<dbReference type="InterPro" id="IPR038717">
    <property type="entry name" value="Tc1-like_DDE_dom"/>
</dbReference>
<feature type="domain" description="Tc1-like transposase DDE" evidence="1">
    <location>
        <begin position="3"/>
        <end position="84"/>
    </location>
</feature>